<dbReference type="AlphaFoldDB" id="S6A8B4"/>
<protein>
    <submittedName>
        <fullName evidence="1">Uncharacterized protein</fullName>
    </submittedName>
</protein>
<reference evidence="1 2" key="1">
    <citation type="journal article" date="2013" name="PLoS ONE">
        <title>Genome-Wide Relatedness of Treponema pedis, from Gingiva and Necrotic Skin Lesions of Pigs, with the Human Oral Pathogen Treponema denticola.</title>
        <authorList>
            <person name="Svartstrom O."/>
            <person name="Mushtaq M."/>
            <person name="Pringle M."/>
            <person name="Segerman B."/>
        </authorList>
    </citation>
    <scope>NUCLEOTIDE SEQUENCE [LARGE SCALE GENOMIC DNA]</scope>
    <source>
        <strain evidence="1">T A4</strain>
    </source>
</reference>
<dbReference type="HOGENOM" id="CLU_3174444_0_0_12"/>
<dbReference type="KEGG" id="tped:TPE_1038"/>
<dbReference type="PATRIC" id="fig|1291379.3.peg.1037"/>
<accession>S6A8B4</accession>
<organism evidence="1 2">
    <name type="scientific">Treponema pedis str. T A4</name>
    <dbReference type="NCBI Taxonomy" id="1291379"/>
    <lineage>
        <taxon>Bacteria</taxon>
        <taxon>Pseudomonadati</taxon>
        <taxon>Spirochaetota</taxon>
        <taxon>Spirochaetia</taxon>
        <taxon>Spirochaetales</taxon>
        <taxon>Treponemataceae</taxon>
        <taxon>Treponema</taxon>
    </lineage>
</organism>
<evidence type="ECO:0000313" key="1">
    <source>
        <dbReference type="EMBL" id="AGT43534.1"/>
    </source>
</evidence>
<name>S6A8B4_9SPIR</name>
<dbReference type="EMBL" id="CP004120">
    <property type="protein sequence ID" value="AGT43534.1"/>
    <property type="molecule type" value="Genomic_DNA"/>
</dbReference>
<gene>
    <name evidence="1" type="ORF">TPE_1038</name>
</gene>
<sequence length="47" mass="5250">MQAVNVKIIKNSQSFTEITAPFLSKSGSCKMFPTLSYSVSLFNFPFL</sequence>
<keyword evidence="2" id="KW-1185">Reference proteome</keyword>
<dbReference type="Proteomes" id="UP000015620">
    <property type="component" value="Chromosome"/>
</dbReference>
<evidence type="ECO:0000313" key="2">
    <source>
        <dbReference type="Proteomes" id="UP000015620"/>
    </source>
</evidence>
<proteinExistence type="predicted"/>